<comment type="caution">
    <text evidence="1">The sequence shown here is derived from an EMBL/GenBank/DDBJ whole genome shotgun (WGS) entry which is preliminary data.</text>
</comment>
<name>A0ACB9JG30_9ASTR</name>
<dbReference type="EMBL" id="CM042021">
    <property type="protein sequence ID" value="KAI3819429.1"/>
    <property type="molecule type" value="Genomic_DNA"/>
</dbReference>
<protein>
    <submittedName>
        <fullName evidence="1">Uncharacterized protein</fullName>
    </submittedName>
</protein>
<accession>A0ACB9JG30</accession>
<keyword evidence="2" id="KW-1185">Reference proteome</keyword>
<organism evidence="1 2">
    <name type="scientific">Smallanthus sonchifolius</name>
    <dbReference type="NCBI Taxonomy" id="185202"/>
    <lineage>
        <taxon>Eukaryota</taxon>
        <taxon>Viridiplantae</taxon>
        <taxon>Streptophyta</taxon>
        <taxon>Embryophyta</taxon>
        <taxon>Tracheophyta</taxon>
        <taxon>Spermatophyta</taxon>
        <taxon>Magnoliopsida</taxon>
        <taxon>eudicotyledons</taxon>
        <taxon>Gunneridae</taxon>
        <taxon>Pentapetalae</taxon>
        <taxon>asterids</taxon>
        <taxon>campanulids</taxon>
        <taxon>Asterales</taxon>
        <taxon>Asteraceae</taxon>
        <taxon>Asteroideae</taxon>
        <taxon>Heliantheae alliance</taxon>
        <taxon>Millerieae</taxon>
        <taxon>Smallanthus</taxon>
    </lineage>
</organism>
<proteinExistence type="predicted"/>
<reference evidence="2" key="1">
    <citation type="journal article" date="2022" name="Mol. Ecol. Resour.">
        <title>The genomes of chicory, endive, great burdock and yacon provide insights into Asteraceae palaeo-polyploidization history and plant inulin production.</title>
        <authorList>
            <person name="Fan W."/>
            <person name="Wang S."/>
            <person name="Wang H."/>
            <person name="Wang A."/>
            <person name="Jiang F."/>
            <person name="Liu H."/>
            <person name="Zhao H."/>
            <person name="Xu D."/>
            <person name="Zhang Y."/>
        </authorList>
    </citation>
    <scope>NUCLEOTIDE SEQUENCE [LARGE SCALE GENOMIC DNA]</scope>
    <source>
        <strain evidence="2">cv. Yunnan</strain>
    </source>
</reference>
<dbReference type="Proteomes" id="UP001056120">
    <property type="component" value="Linkage Group LG04"/>
</dbReference>
<evidence type="ECO:0000313" key="2">
    <source>
        <dbReference type="Proteomes" id="UP001056120"/>
    </source>
</evidence>
<gene>
    <name evidence="1" type="ORF">L1987_13264</name>
</gene>
<sequence length="90" mass="9971">MLLISEFATDQQTAADKLICSGYLLMLLIGKSPAALDGHILLLINNSTGDSYSFIEDQTLQLTSLASVTDKFLQKLLTHSKQKEPQWCNQ</sequence>
<evidence type="ECO:0000313" key="1">
    <source>
        <dbReference type="EMBL" id="KAI3819429.1"/>
    </source>
</evidence>
<reference evidence="1 2" key="2">
    <citation type="journal article" date="2022" name="Mol. Ecol. Resour.">
        <title>The genomes of chicory, endive, great burdock and yacon provide insights into Asteraceae paleo-polyploidization history and plant inulin production.</title>
        <authorList>
            <person name="Fan W."/>
            <person name="Wang S."/>
            <person name="Wang H."/>
            <person name="Wang A."/>
            <person name="Jiang F."/>
            <person name="Liu H."/>
            <person name="Zhao H."/>
            <person name="Xu D."/>
            <person name="Zhang Y."/>
        </authorList>
    </citation>
    <scope>NUCLEOTIDE SEQUENCE [LARGE SCALE GENOMIC DNA]</scope>
    <source>
        <strain evidence="2">cv. Yunnan</strain>
        <tissue evidence="1">Leaves</tissue>
    </source>
</reference>